<dbReference type="PANTHER" id="PTHR42995">
    <property type="entry name" value="ACETYL-COENZYME A CARBOXYLASE CARBOXYL TRANSFERASE SUBUNIT BETA, CHLOROPLASTIC"/>
    <property type="match status" value="1"/>
</dbReference>
<dbReference type="InterPro" id="IPR029045">
    <property type="entry name" value="ClpP/crotonase-like_dom_sf"/>
</dbReference>
<comment type="caution">
    <text evidence="5">The sequence shown here is derived from an EMBL/GenBank/DDBJ whole genome shotgun (WGS) entry which is preliminary data.</text>
</comment>
<dbReference type="PROSITE" id="PS50980">
    <property type="entry name" value="COA_CT_NTER"/>
    <property type="match status" value="1"/>
</dbReference>
<sequence>MTAAAATRTTIRDLLDDLLDDGLRSWDAPAGPPPREADTPEYRRALADARARSGADESVLTGEGALHGRRVAVVAGDFAFLAGSIGTGAATRILEAVERATAERLPLIGITASGGTRMQEGTPAFVRMAGIAAAIADHKSAGLPYVTYLRHPTTGGVLASWGSLGHVTLAEPGALIGFLGPKVYAALHGEPFPDGVQRAEHLHRCGLVDAVVEPENLRDTLARILGLLDARPSAVRGARGSAEPSAPHPGAWESVTATRRPDRPGLRELLALTTDTTLLNATDAPSASHGAVLALTRIGRTPCVLFGHDRRAQRSDPPGPGVLRLARRAMGLAAGLGLPLVTVIDTPGAALSPEAEEQGTAREIAECLATMAQLETVSVSVVLGQGTGGAALALLPADRTVAAKHAWITPLPPEGASAILHGTTDKAPEIAEWQQIRAIDLLRHGVVDVVVADDPDPRFPASMIGAIEEQLHIARAAPPSARRAARRRRWRGLPPM</sequence>
<dbReference type="GO" id="GO:0016740">
    <property type="term" value="F:transferase activity"/>
    <property type="evidence" value="ECO:0007669"/>
    <property type="project" value="UniProtKB-KW"/>
</dbReference>
<keyword evidence="1" id="KW-0808">Transferase</keyword>
<proteinExistence type="predicted"/>
<dbReference type="GO" id="GO:2001295">
    <property type="term" value="P:malonyl-CoA biosynthetic process"/>
    <property type="evidence" value="ECO:0007669"/>
    <property type="project" value="TreeGrafter"/>
</dbReference>
<evidence type="ECO:0000313" key="5">
    <source>
        <dbReference type="EMBL" id="GLL12365.1"/>
    </source>
</evidence>
<dbReference type="SUPFAM" id="SSF52096">
    <property type="entry name" value="ClpP/crotonase"/>
    <property type="match status" value="2"/>
</dbReference>
<evidence type="ECO:0000259" key="4">
    <source>
        <dbReference type="PROSITE" id="PS50989"/>
    </source>
</evidence>
<dbReference type="InterPro" id="IPR011763">
    <property type="entry name" value="COA_CT_C"/>
</dbReference>
<dbReference type="GO" id="GO:0006633">
    <property type="term" value="P:fatty acid biosynthetic process"/>
    <property type="evidence" value="ECO:0007669"/>
    <property type="project" value="InterPro"/>
</dbReference>
<reference evidence="5" key="2">
    <citation type="submission" date="2023-01" db="EMBL/GenBank/DDBJ databases">
        <authorList>
            <person name="Sun Q."/>
            <person name="Evtushenko L."/>
        </authorList>
    </citation>
    <scope>NUCLEOTIDE SEQUENCE</scope>
    <source>
        <strain evidence="5">VKM Ac-1069</strain>
    </source>
</reference>
<evidence type="ECO:0000313" key="6">
    <source>
        <dbReference type="Proteomes" id="UP001143463"/>
    </source>
</evidence>
<name>A0A9W6L5B1_9PSEU</name>
<dbReference type="InterPro" id="IPR011762">
    <property type="entry name" value="COA_CT_N"/>
</dbReference>
<accession>A0A9W6L5B1</accession>
<dbReference type="GO" id="GO:0009317">
    <property type="term" value="C:acetyl-CoA carboxylase complex"/>
    <property type="evidence" value="ECO:0007669"/>
    <property type="project" value="InterPro"/>
</dbReference>
<dbReference type="InterPro" id="IPR034733">
    <property type="entry name" value="AcCoA_carboxyl_beta"/>
</dbReference>
<dbReference type="AlphaFoldDB" id="A0A9W6L5B1"/>
<dbReference type="Gene3D" id="3.90.226.10">
    <property type="entry name" value="2-enoyl-CoA Hydratase, Chain A, domain 1"/>
    <property type="match status" value="2"/>
</dbReference>
<dbReference type="EMBL" id="BSFQ01000013">
    <property type="protein sequence ID" value="GLL12365.1"/>
    <property type="molecule type" value="Genomic_DNA"/>
</dbReference>
<reference evidence="5" key="1">
    <citation type="journal article" date="2014" name="Int. J. Syst. Evol. Microbiol.">
        <title>Complete genome sequence of Corynebacterium casei LMG S-19264T (=DSM 44701T), isolated from a smear-ripened cheese.</title>
        <authorList>
            <consortium name="US DOE Joint Genome Institute (JGI-PGF)"/>
            <person name="Walter F."/>
            <person name="Albersmeier A."/>
            <person name="Kalinowski J."/>
            <person name="Ruckert C."/>
        </authorList>
    </citation>
    <scope>NUCLEOTIDE SEQUENCE</scope>
    <source>
        <strain evidence="5">VKM Ac-1069</strain>
    </source>
</reference>
<feature type="region of interest" description="Disordered" evidence="2">
    <location>
        <begin position="237"/>
        <end position="260"/>
    </location>
</feature>
<evidence type="ECO:0000256" key="2">
    <source>
        <dbReference type="SAM" id="MobiDB-lite"/>
    </source>
</evidence>
<feature type="domain" description="CoA carboxyltransferase N-terminal" evidence="3">
    <location>
        <begin position="1"/>
        <end position="243"/>
    </location>
</feature>
<dbReference type="Proteomes" id="UP001143463">
    <property type="component" value="Unassembled WGS sequence"/>
</dbReference>
<evidence type="ECO:0000259" key="3">
    <source>
        <dbReference type="PROSITE" id="PS50980"/>
    </source>
</evidence>
<dbReference type="GO" id="GO:0003989">
    <property type="term" value="F:acetyl-CoA carboxylase activity"/>
    <property type="evidence" value="ECO:0007669"/>
    <property type="project" value="InterPro"/>
</dbReference>
<dbReference type="PROSITE" id="PS50989">
    <property type="entry name" value="COA_CT_CTER"/>
    <property type="match status" value="1"/>
</dbReference>
<evidence type="ECO:0000256" key="1">
    <source>
        <dbReference type="ARBA" id="ARBA00022679"/>
    </source>
</evidence>
<dbReference type="PANTHER" id="PTHR42995:SF5">
    <property type="entry name" value="ACETYL-COENZYME A CARBOXYLASE CARBOXYL TRANSFERASE SUBUNIT BETA, CHLOROPLASTIC"/>
    <property type="match status" value="1"/>
</dbReference>
<dbReference type="PRINTS" id="PR01070">
    <property type="entry name" value="ACCCTRFRASEB"/>
</dbReference>
<protein>
    <submittedName>
        <fullName evidence="5">Acetyl-CoA carboxylase carboxyltransferase subunit beta</fullName>
    </submittedName>
</protein>
<dbReference type="InterPro" id="IPR000438">
    <property type="entry name" value="Acetyl_CoA_COase_Trfase_b_su"/>
</dbReference>
<dbReference type="RefSeq" id="WP_037045645.1">
    <property type="nucleotide sequence ID" value="NZ_BAAAUZ010000077.1"/>
</dbReference>
<dbReference type="Pfam" id="PF01039">
    <property type="entry name" value="Carboxyl_trans"/>
    <property type="match status" value="1"/>
</dbReference>
<feature type="domain" description="CoA carboxyltransferase C-terminal" evidence="4">
    <location>
        <begin position="240"/>
        <end position="477"/>
    </location>
</feature>
<organism evidence="5 6">
    <name type="scientific">Pseudonocardia halophobica</name>
    <dbReference type="NCBI Taxonomy" id="29401"/>
    <lineage>
        <taxon>Bacteria</taxon>
        <taxon>Bacillati</taxon>
        <taxon>Actinomycetota</taxon>
        <taxon>Actinomycetes</taxon>
        <taxon>Pseudonocardiales</taxon>
        <taxon>Pseudonocardiaceae</taxon>
        <taxon>Pseudonocardia</taxon>
    </lineage>
</organism>
<keyword evidence="6" id="KW-1185">Reference proteome</keyword>
<gene>
    <name evidence="5" type="ORF">GCM10017577_35060</name>
</gene>